<dbReference type="AlphaFoldDB" id="A0A843UHC8"/>
<reference evidence="1" key="1">
    <citation type="submission" date="2017-07" db="EMBL/GenBank/DDBJ databases">
        <title>Taro Niue Genome Assembly and Annotation.</title>
        <authorList>
            <person name="Atibalentja N."/>
            <person name="Keating K."/>
            <person name="Fields C.J."/>
        </authorList>
    </citation>
    <scope>NUCLEOTIDE SEQUENCE</scope>
    <source>
        <strain evidence="1">Niue_2</strain>
        <tissue evidence="1">Leaf</tissue>
    </source>
</reference>
<accession>A0A843UHC8</accession>
<proteinExistence type="predicted"/>
<keyword evidence="2" id="KW-1185">Reference proteome</keyword>
<gene>
    <name evidence="1" type="ORF">Taro_015372</name>
</gene>
<dbReference type="EMBL" id="NMUH01000660">
    <property type="protein sequence ID" value="MQL82895.1"/>
    <property type="molecule type" value="Genomic_DNA"/>
</dbReference>
<sequence>MAVRVYGVLECRDICRDGFGGTDGMAVHCNDKHRAAEHNQYSRRWDVQAITLQLEHYTLSSTIIVTVRALRSYSSSTTL</sequence>
<dbReference type="Proteomes" id="UP000652761">
    <property type="component" value="Unassembled WGS sequence"/>
</dbReference>
<protein>
    <submittedName>
        <fullName evidence="1">Uncharacterized protein</fullName>
    </submittedName>
</protein>
<comment type="caution">
    <text evidence="1">The sequence shown here is derived from an EMBL/GenBank/DDBJ whole genome shotgun (WGS) entry which is preliminary data.</text>
</comment>
<name>A0A843UHC8_COLES</name>
<evidence type="ECO:0000313" key="1">
    <source>
        <dbReference type="EMBL" id="MQL82895.1"/>
    </source>
</evidence>
<evidence type="ECO:0000313" key="2">
    <source>
        <dbReference type="Proteomes" id="UP000652761"/>
    </source>
</evidence>
<organism evidence="1 2">
    <name type="scientific">Colocasia esculenta</name>
    <name type="common">Wild taro</name>
    <name type="synonym">Arum esculentum</name>
    <dbReference type="NCBI Taxonomy" id="4460"/>
    <lineage>
        <taxon>Eukaryota</taxon>
        <taxon>Viridiplantae</taxon>
        <taxon>Streptophyta</taxon>
        <taxon>Embryophyta</taxon>
        <taxon>Tracheophyta</taxon>
        <taxon>Spermatophyta</taxon>
        <taxon>Magnoliopsida</taxon>
        <taxon>Liliopsida</taxon>
        <taxon>Araceae</taxon>
        <taxon>Aroideae</taxon>
        <taxon>Colocasieae</taxon>
        <taxon>Colocasia</taxon>
    </lineage>
</organism>